<feature type="region of interest" description="Disordered" evidence="1">
    <location>
        <begin position="29"/>
        <end position="59"/>
    </location>
</feature>
<sequence length="91" mass="9973">MVLPTYAMKGLFCVVIHYPFFLKQAGPQQGDLSLSGPPSGQASGRRWRGSNPRQKGPCRSQGECIVHYATDAPALNCSNSSLSQTYQKKDR</sequence>
<evidence type="ECO:0000256" key="1">
    <source>
        <dbReference type="SAM" id="MobiDB-lite"/>
    </source>
</evidence>
<name>A0AAV3Y4P5_9GAST</name>
<evidence type="ECO:0000313" key="3">
    <source>
        <dbReference type="Proteomes" id="UP000735302"/>
    </source>
</evidence>
<gene>
    <name evidence="2" type="ORF">PoB_000388800</name>
</gene>
<reference evidence="2 3" key="1">
    <citation type="journal article" date="2021" name="Elife">
        <title>Chloroplast acquisition without the gene transfer in kleptoplastic sea slugs, Plakobranchus ocellatus.</title>
        <authorList>
            <person name="Maeda T."/>
            <person name="Takahashi S."/>
            <person name="Yoshida T."/>
            <person name="Shimamura S."/>
            <person name="Takaki Y."/>
            <person name="Nagai Y."/>
            <person name="Toyoda A."/>
            <person name="Suzuki Y."/>
            <person name="Arimoto A."/>
            <person name="Ishii H."/>
            <person name="Satoh N."/>
            <person name="Nishiyama T."/>
            <person name="Hasebe M."/>
            <person name="Maruyama T."/>
            <person name="Minagawa J."/>
            <person name="Obokata J."/>
            <person name="Shigenobu S."/>
        </authorList>
    </citation>
    <scope>NUCLEOTIDE SEQUENCE [LARGE SCALE GENOMIC DNA]</scope>
</reference>
<dbReference type="AlphaFoldDB" id="A0AAV3Y4P5"/>
<comment type="caution">
    <text evidence="2">The sequence shown here is derived from an EMBL/GenBank/DDBJ whole genome shotgun (WGS) entry which is preliminary data.</text>
</comment>
<accession>A0AAV3Y4P5</accession>
<dbReference type="Proteomes" id="UP000735302">
    <property type="component" value="Unassembled WGS sequence"/>
</dbReference>
<keyword evidence="3" id="KW-1185">Reference proteome</keyword>
<proteinExistence type="predicted"/>
<evidence type="ECO:0000313" key="2">
    <source>
        <dbReference type="EMBL" id="GFN77382.1"/>
    </source>
</evidence>
<dbReference type="EMBL" id="BLXT01000469">
    <property type="protein sequence ID" value="GFN77382.1"/>
    <property type="molecule type" value="Genomic_DNA"/>
</dbReference>
<organism evidence="2 3">
    <name type="scientific">Plakobranchus ocellatus</name>
    <dbReference type="NCBI Taxonomy" id="259542"/>
    <lineage>
        <taxon>Eukaryota</taxon>
        <taxon>Metazoa</taxon>
        <taxon>Spiralia</taxon>
        <taxon>Lophotrochozoa</taxon>
        <taxon>Mollusca</taxon>
        <taxon>Gastropoda</taxon>
        <taxon>Heterobranchia</taxon>
        <taxon>Euthyneura</taxon>
        <taxon>Panpulmonata</taxon>
        <taxon>Sacoglossa</taxon>
        <taxon>Placobranchoidea</taxon>
        <taxon>Plakobranchidae</taxon>
        <taxon>Plakobranchus</taxon>
    </lineage>
</organism>
<feature type="compositionally biased region" description="Polar residues" evidence="1">
    <location>
        <begin position="29"/>
        <end position="42"/>
    </location>
</feature>
<protein>
    <submittedName>
        <fullName evidence="2">Uncharacterized protein</fullName>
    </submittedName>
</protein>